<evidence type="ECO:0000259" key="1">
    <source>
        <dbReference type="Pfam" id="PF12680"/>
    </source>
</evidence>
<sequence>MPPAAHVAERFAQALDHEEYHAASKLLADDCVYTCRGSTYRGPEAIIDSYRGHGDAASRDFDGIEYESRVEERADGMAVIEFVDQLTHRGKSHTFTSQQVIEVGDDGLIRRIEHVDLPGQREALETFLRECGVQG</sequence>
<dbReference type="KEGG" id="mri:Mal4_51190"/>
<keyword evidence="3" id="KW-1185">Reference proteome</keyword>
<accession>A0A517ZE78</accession>
<dbReference type="InterPro" id="IPR032710">
    <property type="entry name" value="NTF2-like_dom_sf"/>
</dbReference>
<dbReference type="RefSeq" id="WP_197443806.1">
    <property type="nucleotide sequence ID" value="NZ_CP036275.1"/>
</dbReference>
<gene>
    <name evidence="2" type="ORF">Mal4_51190</name>
</gene>
<dbReference type="EMBL" id="CP036275">
    <property type="protein sequence ID" value="QDU40759.1"/>
    <property type="molecule type" value="Genomic_DNA"/>
</dbReference>
<evidence type="ECO:0000313" key="3">
    <source>
        <dbReference type="Proteomes" id="UP000320496"/>
    </source>
</evidence>
<dbReference type="Gene3D" id="3.10.450.50">
    <property type="match status" value="1"/>
</dbReference>
<feature type="domain" description="SnoaL-like" evidence="1">
    <location>
        <begin position="8"/>
        <end position="111"/>
    </location>
</feature>
<protein>
    <submittedName>
        <fullName evidence="2">SnoaL-like domain protein</fullName>
    </submittedName>
</protein>
<evidence type="ECO:0000313" key="2">
    <source>
        <dbReference type="EMBL" id="QDU40759.1"/>
    </source>
</evidence>
<dbReference type="Proteomes" id="UP000320496">
    <property type="component" value="Chromosome"/>
</dbReference>
<organism evidence="2 3">
    <name type="scientific">Maioricimonas rarisocia</name>
    <dbReference type="NCBI Taxonomy" id="2528026"/>
    <lineage>
        <taxon>Bacteria</taxon>
        <taxon>Pseudomonadati</taxon>
        <taxon>Planctomycetota</taxon>
        <taxon>Planctomycetia</taxon>
        <taxon>Planctomycetales</taxon>
        <taxon>Planctomycetaceae</taxon>
        <taxon>Maioricimonas</taxon>
    </lineage>
</organism>
<dbReference type="InterPro" id="IPR037401">
    <property type="entry name" value="SnoaL-like"/>
</dbReference>
<proteinExistence type="predicted"/>
<dbReference type="Pfam" id="PF12680">
    <property type="entry name" value="SnoaL_2"/>
    <property type="match status" value="1"/>
</dbReference>
<reference evidence="2 3" key="1">
    <citation type="submission" date="2019-02" db="EMBL/GenBank/DDBJ databases">
        <title>Deep-cultivation of Planctomycetes and their phenomic and genomic characterization uncovers novel biology.</title>
        <authorList>
            <person name="Wiegand S."/>
            <person name="Jogler M."/>
            <person name="Boedeker C."/>
            <person name="Pinto D."/>
            <person name="Vollmers J."/>
            <person name="Rivas-Marin E."/>
            <person name="Kohn T."/>
            <person name="Peeters S.H."/>
            <person name="Heuer A."/>
            <person name="Rast P."/>
            <person name="Oberbeckmann S."/>
            <person name="Bunk B."/>
            <person name="Jeske O."/>
            <person name="Meyerdierks A."/>
            <person name="Storesund J.E."/>
            <person name="Kallscheuer N."/>
            <person name="Luecker S."/>
            <person name="Lage O.M."/>
            <person name="Pohl T."/>
            <person name="Merkel B.J."/>
            <person name="Hornburger P."/>
            <person name="Mueller R.-W."/>
            <person name="Bruemmer F."/>
            <person name="Labrenz M."/>
            <person name="Spormann A.M."/>
            <person name="Op den Camp H."/>
            <person name="Overmann J."/>
            <person name="Amann R."/>
            <person name="Jetten M.S.M."/>
            <person name="Mascher T."/>
            <person name="Medema M.H."/>
            <person name="Devos D.P."/>
            <person name="Kaster A.-K."/>
            <person name="Ovreas L."/>
            <person name="Rohde M."/>
            <person name="Galperin M.Y."/>
            <person name="Jogler C."/>
        </authorList>
    </citation>
    <scope>NUCLEOTIDE SEQUENCE [LARGE SCALE GENOMIC DNA]</scope>
    <source>
        <strain evidence="2 3">Mal4</strain>
    </source>
</reference>
<dbReference type="SUPFAM" id="SSF54427">
    <property type="entry name" value="NTF2-like"/>
    <property type="match status" value="1"/>
</dbReference>
<name>A0A517ZE78_9PLAN</name>
<dbReference type="AlphaFoldDB" id="A0A517ZE78"/>